<dbReference type="Proteomes" id="UP001596915">
    <property type="component" value="Unassembled WGS sequence"/>
</dbReference>
<evidence type="ECO:0000313" key="3">
    <source>
        <dbReference type="EMBL" id="MFD0622498.1"/>
    </source>
</evidence>
<reference evidence="4" key="2">
    <citation type="journal article" date="2019" name="Int. J. Syst. Evol. Microbiol.">
        <title>The Global Catalogue of Microorganisms (GCM) 10K type strain sequencing project: providing services to taxonomists for standard genome sequencing and annotation.</title>
        <authorList>
            <consortium name="The Broad Institute Genomics Platform"/>
            <consortium name="The Broad Institute Genome Sequencing Center for Infectious Disease"/>
            <person name="Wu L."/>
            <person name="Ma J."/>
        </authorList>
    </citation>
    <scope>NUCLEOTIDE SEQUENCE [LARGE SCALE GENOMIC DNA]</scope>
    <source>
        <strain evidence="4">JCM 12607</strain>
    </source>
</reference>
<proteinExistence type="predicted"/>
<organism evidence="3 4">
    <name type="scientific">Streptomyces sanglieri</name>
    <dbReference type="NCBI Taxonomy" id="193460"/>
    <lineage>
        <taxon>Bacteria</taxon>
        <taxon>Bacillati</taxon>
        <taxon>Actinomycetota</taxon>
        <taxon>Actinomycetes</taxon>
        <taxon>Kitasatosporales</taxon>
        <taxon>Streptomycetaceae</taxon>
        <taxon>Streptomyces</taxon>
    </lineage>
</organism>
<comment type="caution">
    <text evidence="3">The sequence shown here is derived from an EMBL/GenBank/DDBJ whole genome shotgun (WGS) entry which is preliminary data.</text>
</comment>
<protein>
    <submittedName>
        <fullName evidence="3">Uncharacterized protein</fullName>
    </submittedName>
</protein>
<evidence type="ECO:0000313" key="2">
    <source>
        <dbReference type="EMBL" id="MFD0621969.1"/>
    </source>
</evidence>
<evidence type="ECO:0000256" key="1">
    <source>
        <dbReference type="SAM" id="MobiDB-lite"/>
    </source>
</evidence>
<feature type="region of interest" description="Disordered" evidence="1">
    <location>
        <begin position="37"/>
        <end position="76"/>
    </location>
</feature>
<reference evidence="3" key="1">
    <citation type="journal article" date="2014" name="Int. J. Syst. Evol. Microbiol.">
        <title>Complete genome of a new Firmicutes species belonging to the dominant human colonic microbiota ('Ruminococcus bicirculans') reveals two chromosomes and a selective capacity to utilize plant glucans.</title>
        <authorList>
            <consortium name="NISC Comparative Sequencing Program"/>
            <person name="Wegmann U."/>
            <person name="Louis P."/>
            <person name="Goesmann A."/>
            <person name="Henrissat B."/>
            <person name="Duncan S.H."/>
            <person name="Flint H.J."/>
        </authorList>
    </citation>
    <scope>NUCLEOTIDE SEQUENCE</scope>
    <source>
        <strain evidence="3">JCM 12607</strain>
    </source>
</reference>
<name>A0ABW2WNK0_9ACTN</name>
<gene>
    <name evidence="2" type="ORF">ACFQ2K_03305</name>
    <name evidence="3" type="ORF">ACFQ2K_06265</name>
</gene>
<accession>A0ABW2WNK0</accession>
<sequence length="76" mass="8098">MNHPALPAPKPLVIVVDEAAGVLRTRPEAARLTAALVRQGRRPSPVRTDPIPRRQATSPAELEAALAAAHRTTPQP</sequence>
<dbReference type="EMBL" id="JBHTGL010000005">
    <property type="protein sequence ID" value="MFD0621969.1"/>
    <property type="molecule type" value="Genomic_DNA"/>
</dbReference>
<reference evidence="3" key="3">
    <citation type="submission" date="2024-09" db="EMBL/GenBank/DDBJ databases">
        <authorList>
            <person name="Sun Q."/>
            <person name="Mori K."/>
        </authorList>
    </citation>
    <scope>NUCLEOTIDE SEQUENCE</scope>
    <source>
        <strain evidence="3">JCM 12607</strain>
    </source>
</reference>
<feature type="compositionally biased region" description="Low complexity" evidence="1">
    <location>
        <begin position="60"/>
        <end position="69"/>
    </location>
</feature>
<keyword evidence="4" id="KW-1185">Reference proteome</keyword>
<dbReference type="EMBL" id="JBHTGL010000007">
    <property type="protein sequence ID" value="MFD0622498.1"/>
    <property type="molecule type" value="Genomic_DNA"/>
</dbReference>
<evidence type="ECO:0000313" key="4">
    <source>
        <dbReference type="Proteomes" id="UP001596915"/>
    </source>
</evidence>